<protein>
    <submittedName>
        <fullName evidence="3">Phytase</fullName>
    </submittedName>
</protein>
<keyword evidence="4" id="KW-1185">Reference proteome</keyword>
<feature type="domain" description="BPP" evidence="2">
    <location>
        <begin position="1"/>
        <end position="283"/>
    </location>
</feature>
<dbReference type="Gene3D" id="2.120.10.30">
    <property type="entry name" value="TolB, C-terminal domain"/>
    <property type="match status" value="2"/>
</dbReference>
<dbReference type="EMBL" id="JAMZDE010000001">
    <property type="protein sequence ID" value="MCP1338249.1"/>
    <property type="molecule type" value="Genomic_DNA"/>
</dbReference>
<evidence type="ECO:0000256" key="1">
    <source>
        <dbReference type="SAM" id="SignalP"/>
    </source>
</evidence>
<dbReference type="Proteomes" id="UP001139474">
    <property type="component" value="Unassembled WGS sequence"/>
</dbReference>
<keyword evidence="1" id="KW-0732">Signal</keyword>
<feature type="signal peptide" evidence="1">
    <location>
        <begin position="1"/>
        <end position="24"/>
    </location>
</feature>
<gene>
    <name evidence="3" type="ORF">NJR55_01460</name>
</gene>
<reference evidence="3" key="1">
    <citation type="submission" date="2022-06" db="EMBL/GenBank/DDBJ databases">
        <title>Idiomarina rhizosphaerae M1R2S28.</title>
        <authorList>
            <person name="Sun J.-Q."/>
            <person name="Li L.-F."/>
        </authorList>
    </citation>
    <scope>NUCLEOTIDE SEQUENCE</scope>
    <source>
        <strain evidence="3">M1R2S28</strain>
    </source>
</reference>
<dbReference type="Pfam" id="PF02333">
    <property type="entry name" value="Phytase"/>
    <property type="match status" value="2"/>
</dbReference>
<feature type="domain" description="BPP" evidence="2">
    <location>
        <begin position="287"/>
        <end position="601"/>
    </location>
</feature>
<dbReference type="RefSeq" id="WP_253617209.1">
    <property type="nucleotide sequence ID" value="NZ_JAMZDE010000001.1"/>
</dbReference>
<evidence type="ECO:0000259" key="2">
    <source>
        <dbReference type="PROSITE" id="PS51662"/>
    </source>
</evidence>
<dbReference type="PROSITE" id="PS51662">
    <property type="entry name" value="BP_PHYTASE"/>
    <property type="match status" value="2"/>
</dbReference>
<evidence type="ECO:0000313" key="4">
    <source>
        <dbReference type="Proteomes" id="UP001139474"/>
    </source>
</evidence>
<dbReference type="SUPFAM" id="SSF50956">
    <property type="entry name" value="Thermostable phytase (3-phytase)"/>
    <property type="match status" value="2"/>
</dbReference>
<organism evidence="3 4">
    <name type="scientific">Idiomarina rhizosphaerae</name>
    <dbReference type="NCBI Taxonomy" id="2961572"/>
    <lineage>
        <taxon>Bacteria</taxon>
        <taxon>Pseudomonadati</taxon>
        <taxon>Pseudomonadota</taxon>
        <taxon>Gammaproteobacteria</taxon>
        <taxon>Alteromonadales</taxon>
        <taxon>Idiomarinaceae</taxon>
        <taxon>Idiomarina</taxon>
    </lineage>
</organism>
<name>A0A9X2JRI9_9GAMM</name>
<evidence type="ECO:0000313" key="3">
    <source>
        <dbReference type="EMBL" id="MCP1338249.1"/>
    </source>
</evidence>
<feature type="chain" id="PRO_5040814062" evidence="1">
    <location>
        <begin position="25"/>
        <end position="602"/>
    </location>
</feature>
<dbReference type="InterPro" id="IPR003431">
    <property type="entry name" value="B-propeller_Phytase"/>
</dbReference>
<accession>A0A9X2JRI9</accession>
<dbReference type="AlphaFoldDB" id="A0A9X2JRI9"/>
<comment type="caution">
    <text evidence="3">The sequence shown here is derived from an EMBL/GenBank/DDBJ whole genome shotgun (WGS) entry which is preliminary data.</text>
</comment>
<sequence>MRNKMILSAVASSLMLLAACGTSASETNVRHKVAVNNDYLKVTADGLSLGDKRVAEGDFFHLRTLPLSNGEILIGAMEGNTQELVLWRASGKAIQPVWKGEITSRVVEDICFYESNENQQLSVFLLGGRGGAEQRLLKQDEQWLKEPLVVRNMNVPFDSTACAVSNAEQKLYVAEADQAVWAYNAEPEVDQGRDLIAAAKPFGVIEGEVKALELLDDGSLLVLEEEPPRLLVYRQNEQGFKFDKAFAIDGAEALTDVSDLGNGELLLTEEDMTVMSKLTIDTLESKQRPVKKPVSQVEATLQTEPSPLRGDAIDDPAVWVHPEAPGKSRILATDKRTGLYVYDMSGNIVQELPVGRLNNVDVRGSWAVASLRDNNSLQLFDISADGGLSVSTNILTDIEEIYGLCMGYNEATEQASVYVNGKSGVIQQFVISNDGKMEKVRELSVPSQPEGCVVDDKTQRLFVGEEDVAVWLFDAAGDGSTSGEAIINVDQHEELVADIEGVTFASVDGRDLLFLSSQGNDSYIVFEGQAPWSLLSHFRIRTNTELAIDGASETDGIDVTTQSLGKGFEQGAFIVQDGRNRMPEAGQNLKLVPLENILKTIK</sequence>
<dbReference type="InterPro" id="IPR011042">
    <property type="entry name" value="6-blade_b-propeller_TolB-like"/>
</dbReference>
<proteinExistence type="predicted"/>
<dbReference type="PROSITE" id="PS51257">
    <property type="entry name" value="PROKAR_LIPOPROTEIN"/>
    <property type="match status" value="1"/>
</dbReference>
<dbReference type="GO" id="GO:0016158">
    <property type="term" value="F:inositol hexakisphosphate 3-phosphatase activity"/>
    <property type="evidence" value="ECO:0007669"/>
    <property type="project" value="InterPro"/>
</dbReference>